<dbReference type="InterPro" id="IPR029044">
    <property type="entry name" value="Nucleotide-diphossugar_trans"/>
</dbReference>
<feature type="domain" description="Glycosyltransferase 2-like" evidence="1">
    <location>
        <begin position="6"/>
        <end position="122"/>
    </location>
</feature>
<keyword evidence="2" id="KW-0808">Transferase</keyword>
<dbReference type="SUPFAM" id="SSF53448">
    <property type="entry name" value="Nucleotide-diphospho-sugar transferases"/>
    <property type="match status" value="1"/>
</dbReference>
<keyword evidence="3" id="KW-1185">Reference proteome</keyword>
<dbReference type="InterPro" id="IPR001173">
    <property type="entry name" value="Glyco_trans_2-like"/>
</dbReference>
<dbReference type="Pfam" id="PF00535">
    <property type="entry name" value="Glycos_transf_2"/>
    <property type="match status" value="1"/>
</dbReference>
<evidence type="ECO:0000313" key="3">
    <source>
        <dbReference type="Proteomes" id="UP001437460"/>
    </source>
</evidence>
<accession>A0ABV1HMV1</accession>
<dbReference type="RefSeq" id="WP_349229765.1">
    <property type="nucleotide sequence ID" value="NZ_JBBMFJ010000022.1"/>
</dbReference>
<dbReference type="Gene3D" id="3.90.550.10">
    <property type="entry name" value="Spore Coat Polysaccharide Biosynthesis Protein SpsA, Chain A"/>
    <property type="match status" value="1"/>
</dbReference>
<dbReference type="Proteomes" id="UP001437460">
    <property type="component" value="Unassembled WGS sequence"/>
</dbReference>
<gene>
    <name evidence="2" type="ORF">WMO41_10835</name>
</gene>
<dbReference type="GO" id="GO:0016757">
    <property type="term" value="F:glycosyltransferase activity"/>
    <property type="evidence" value="ECO:0007669"/>
    <property type="project" value="UniProtKB-KW"/>
</dbReference>
<sequence length="261" mass="30125">MTSHTFAICAYKDSPYLDACIHSLKRQSVKSKIILCTSTPSPFLEAMAKIHDIPLYVRDGKSDIQDDWNFAYGKADTRLVTIAHQDDCYHRDYAAEVQRCWERYPDTTVFTTDCAILKGETLQRPGLIQFIKMILRLPLRLHGLADRTFVKKAALVFGNPIICPSCTYDKEALGAPLFDSPYKFALDWDTMWKLANRPGRFICVERPLIRYRIHDGATTKACIENHQRVEDETAMYGKIWPKPVVKVLMHFYRKAYSAYEK</sequence>
<evidence type="ECO:0000313" key="2">
    <source>
        <dbReference type="EMBL" id="MEQ2563649.1"/>
    </source>
</evidence>
<reference evidence="2 3" key="1">
    <citation type="submission" date="2024-03" db="EMBL/GenBank/DDBJ databases">
        <title>Human intestinal bacterial collection.</title>
        <authorList>
            <person name="Pauvert C."/>
            <person name="Hitch T.C.A."/>
            <person name="Clavel T."/>
        </authorList>
    </citation>
    <scope>NUCLEOTIDE SEQUENCE [LARGE SCALE GENOMIC DNA]</scope>
    <source>
        <strain evidence="2 3">CLA-AP-H27</strain>
    </source>
</reference>
<organism evidence="2 3">
    <name type="scientific">Ventrimonas faecis</name>
    <dbReference type="NCBI Taxonomy" id="3133170"/>
    <lineage>
        <taxon>Bacteria</taxon>
        <taxon>Bacillati</taxon>
        <taxon>Bacillota</taxon>
        <taxon>Clostridia</taxon>
        <taxon>Lachnospirales</taxon>
        <taxon>Lachnospiraceae</taxon>
        <taxon>Ventrimonas</taxon>
    </lineage>
</organism>
<name>A0ABV1HMV1_9FIRM</name>
<comment type="caution">
    <text evidence="2">The sequence shown here is derived from an EMBL/GenBank/DDBJ whole genome shotgun (WGS) entry which is preliminary data.</text>
</comment>
<keyword evidence="2" id="KW-0328">Glycosyltransferase</keyword>
<protein>
    <submittedName>
        <fullName evidence="2">Glycosyltransferase</fullName>
        <ecNumber evidence="2">2.4.-.-</ecNumber>
    </submittedName>
</protein>
<evidence type="ECO:0000259" key="1">
    <source>
        <dbReference type="Pfam" id="PF00535"/>
    </source>
</evidence>
<dbReference type="EC" id="2.4.-.-" evidence="2"/>
<proteinExistence type="predicted"/>
<dbReference type="EMBL" id="JBBMFJ010000022">
    <property type="protein sequence ID" value="MEQ2563649.1"/>
    <property type="molecule type" value="Genomic_DNA"/>
</dbReference>